<feature type="region of interest" description="Disordered" evidence="7">
    <location>
        <begin position="59"/>
        <end position="102"/>
    </location>
</feature>
<evidence type="ECO:0000256" key="2">
    <source>
        <dbReference type="ARBA" id="ARBA00007617"/>
    </source>
</evidence>
<evidence type="ECO:0000256" key="3">
    <source>
        <dbReference type="ARBA" id="ARBA00022448"/>
    </source>
</evidence>
<evidence type="ECO:0000256" key="7">
    <source>
        <dbReference type="SAM" id="MobiDB-lite"/>
    </source>
</evidence>
<dbReference type="PANTHER" id="PTHR13678">
    <property type="entry name" value="VACUOLAR PROTEIN SORTING-ASSOCIATED PROTEIN 37"/>
    <property type="match status" value="1"/>
</dbReference>
<comment type="similarity">
    <text evidence="2">Belongs to the VPS37 family.</text>
</comment>
<dbReference type="InterPro" id="IPR009851">
    <property type="entry name" value="Mod_r"/>
</dbReference>
<dbReference type="VEuPathDB" id="FungiDB:TERG_07357"/>
<protein>
    <recommendedName>
        <fullName evidence="9">VPS37 C-terminal domain-containing protein</fullName>
    </recommendedName>
</protein>
<keyword evidence="3 6" id="KW-0813">Transport</keyword>
<accession>A0A178F8V2</accession>
<comment type="caution">
    <text evidence="10">The sequence shown here is derived from an EMBL/GenBank/DDBJ whole genome shotgun (WGS) entry which is preliminary data.</text>
</comment>
<feature type="signal peptide" evidence="8">
    <location>
        <begin position="1"/>
        <end position="16"/>
    </location>
</feature>
<reference evidence="10 11" key="1">
    <citation type="submission" date="2016-05" db="EMBL/GenBank/DDBJ databases">
        <title>Genome sequencing of Trichophyton rubrum CMCC(F)T1i isolated from hair.</title>
        <authorList>
            <person name="Zhan P."/>
            <person name="Tao Y."/>
            <person name="Liu W."/>
        </authorList>
    </citation>
    <scope>NUCLEOTIDE SEQUENCE [LARGE SCALE GENOMIC DNA]</scope>
    <source>
        <strain evidence="11">CMCC(F)T1i</strain>
    </source>
</reference>
<dbReference type="Proteomes" id="UP000243015">
    <property type="component" value="Unassembled WGS sequence"/>
</dbReference>
<comment type="subcellular location">
    <subcellularLocation>
        <location evidence="1">Endosome</location>
    </subcellularLocation>
</comment>
<evidence type="ECO:0000256" key="4">
    <source>
        <dbReference type="ARBA" id="ARBA00022753"/>
    </source>
</evidence>
<feature type="compositionally biased region" description="Low complexity" evidence="7">
    <location>
        <begin position="177"/>
        <end position="191"/>
    </location>
</feature>
<evidence type="ECO:0000313" key="11">
    <source>
        <dbReference type="Proteomes" id="UP000243015"/>
    </source>
</evidence>
<keyword evidence="8" id="KW-0732">Signal</keyword>
<dbReference type="PANTHER" id="PTHR13678:SF2">
    <property type="entry name" value="VACUOLAR PROTEIN SORTING-ASSOCIATED PROTEIN 37A"/>
    <property type="match status" value="1"/>
</dbReference>
<keyword evidence="4" id="KW-0967">Endosome</keyword>
<dbReference type="PROSITE" id="PS51314">
    <property type="entry name" value="VPS37_C"/>
    <property type="match status" value="1"/>
</dbReference>
<evidence type="ECO:0000256" key="6">
    <source>
        <dbReference type="PROSITE-ProRule" id="PRU00646"/>
    </source>
</evidence>
<feature type="region of interest" description="Disordered" evidence="7">
    <location>
        <begin position="123"/>
        <end position="210"/>
    </location>
</feature>
<evidence type="ECO:0000256" key="1">
    <source>
        <dbReference type="ARBA" id="ARBA00004177"/>
    </source>
</evidence>
<organism evidence="10 11">
    <name type="scientific">Trichophyton rubrum</name>
    <name type="common">Athlete's foot fungus</name>
    <name type="synonym">Epidermophyton rubrum</name>
    <dbReference type="NCBI Taxonomy" id="5551"/>
    <lineage>
        <taxon>Eukaryota</taxon>
        <taxon>Fungi</taxon>
        <taxon>Dikarya</taxon>
        <taxon>Ascomycota</taxon>
        <taxon>Pezizomycotina</taxon>
        <taxon>Eurotiomycetes</taxon>
        <taxon>Eurotiomycetidae</taxon>
        <taxon>Onygenales</taxon>
        <taxon>Arthrodermataceae</taxon>
        <taxon>Trichophyton</taxon>
    </lineage>
</organism>
<evidence type="ECO:0000313" key="10">
    <source>
        <dbReference type="EMBL" id="OAL68003.1"/>
    </source>
</evidence>
<feature type="domain" description="VPS37 C-terminal" evidence="9">
    <location>
        <begin position="292"/>
        <end position="385"/>
    </location>
</feature>
<dbReference type="GO" id="GO:0006612">
    <property type="term" value="P:protein targeting to membrane"/>
    <property type="evidence" value="ECO:0007669"/>
    <property type="project" value="TreeGrafter"/>
</dbReference>
<proteinExistence type="inferred from homology"/>
<feature type="chain" id="PRO_5008086043" description="VPS37 C-terminal domain-containing protein" evidence="8">
    <location>
        <begin position="17"/>
        <end position="385"/>
    </location>
</feature>
<dbReference type="AlphaFoldDB" id="A0A178F8V2"/>
<dbReference type="GO" id="GO:0043162">
    <property type="term" value="P:ubiquitin-dependent protein catabolic process via the multivesicular body sorting pathway"/>
    <property type="evidence" value="ECO:0007669"/>
    <property type="project" value="TreeGrafter"/>
</dbReference>
<dbReference type="EMBL" id="LHPM01000008">
    <property type="protein sequence ID" value="OAL68003.1"/>
    <property type="molecule type" value="Genomic_DNA"/>
</dbReference>
<evidence type="ECO:0000256" key="8">
    <source>
        <dbReference type="SAM" id="SignalP"/>
    </source>
</evidence>
<name>A0A178F8V2_TRIRU</name>
<keyword evidence="5 6" id="KW-0653">Protein transport</keyword>
<dbReference type="GO" id="GO:0000813">
    <property type="term" value="C:ESCRT I complex"/>
    <property type="evidence" value="ECO:0007669"/>
    <property type="project" value="UniProtKB-ARBA"/>
</dbReference>
<evidence type="ECO:0000256" key="5">
    <source>
        <dbReference type="ARBA" id="ARBA00022927"/>
    </source>
</evidence>
<evidence type="ECO:0000259" key="9">
    <source>
        <dbReference type="PROSITE" id="PS51314"/>
    </source>
</evidence>
<dbReference type="VEuPathDB" id="FungiDB:TERG_07356"/>
<dbReference type="GO" id="GO:0006623">
    <property type="term" value="P:protein targeting to vacuole"/>
    <property type="evidence" value="ECO:0007669"/>
    <property type="project" value="TreeGrafter"/>
</dbReference>
<feature type="compositionally biased region" description="Pro residues" evidence="7">
    <location>
        <begin position="136"/>
        <end position="145"/>
    </location>
</feature>
<dbReference type="Pfam" id="PF07200">
    <property type="entry name" value="Mod_r"/>
    <property type="match status" value="1"/>
</dbReference>
<feature type="compositionally biased region" description="Basic and acidic residues" evidence="7">
    <location>
        <begin position="71"/>
        <end position="98"/>
    </location>
</feature>
<sequence>MRFLYWIFAAMPLAMAAPVALPNENAPGMLNIGPRAQDEALDISHNPINSVENLCPENEQADECGGGQPLGHHEMNNGENPVRKQHGDVESDLRREPLLPRQSKGRLLSGALIDGLPLLGTSAGLNASQTPLQSPRTPPPPPPKQPQLNDGHPPSTPPKEPIHSQTHPGTDITDITAPGSGPASGRSSAIPTSQPLFEQVPTQPTPPTIEDRWIPEILQDKSTSDLHAMLSNSNLISAIADTHPASIHASNNIEKLLATNTSLATHLLGLQSHLSALRASTEALLLQHQSLEVSWRKKQTEMDAALDPWSPKALYQRLVGAVAEQEAVCRAVEESFLEEGQRGGGVAAEREVAEWIRRIRSEGAKLEARREARARWDEGRVGGWR</sequence>
<feature type="compositionally biased region" description="Polar residues" evidence="7">
    <location>
        <begin position="192"/>
        <end position="202"/>
    </location>
</feature>
<gene>
    <name evidence="10" type="ORF">A7C99_0398</name>
</gene>